<reference evidence="1" key="2">
    <citation type="submission" date="2025-09" db="UniProtKB">
        <authorList>
            <consortium name="Ensembl"/>
        </authorList>
    </citation>
    <scope>IDENTIFICATION</scope>
</reference>
<accession>A0A2K5NS82</accession>
<evidence type="ECO:0000313" key="2">
    <source>
        <dbReference type="Proteomes" id="UP000233060"/>
    </source>
</evidence>
<organism evidence="1 2">
    <name type="scientific">Cercocebus atys</name>
    <name type="common">Sooty mangabey</name>
    <name type="synonym">Cercocebus torquatus atys</name>
    <dbReference type="NCBI Taxonomy" id="9531"/>
    <lineage>
        <taxon>Eukaryota</taxon>
        <taxon>Metazoa</taxon>
        <taxon>Chordata</taxon>
        <taxon>Craniata</taxon>
        <taxon>Vertebrata</taxon>
        <taxon>Euteleostomi</taxon>
        <taxon>Mammalia</taxon>
        <taxon>Eutheria</taxon>
        <taxon>Euarchontoglires</taxon>
        <taxon>Primates</taxon>
        <taxon>Haplorrhini</taxon>
        <taxon>Catarrhini</taxon>
        <taxon>Cercopithecidae</taxon>
        <taxon>Cercopithecinae</taxon>
        <taxon>Cercocebus</taxon>
    </lineage>
</organism>
<keyword evidence="2" id="KW-1185">Reference proteome</keyword>
<name>A0A2K5NS82_CERAT</name>
<proteinExistence type="predicted"/>
<reference evidence="1" key="1">
    <citation type="submission" date="2025-08" db="UniProtKB">
        <authorList>
            <consortium name="Ensembl"/>
        </authorList>
    </citation>
    <scope>IDENTIFICATION</scope>
</reference>
<dbReference type="Ensembl" id="ENSCATT00000064727.1">
    <property type="protein sequence ID" value="ENSCATP00000040394.1"/>
    <property type="gene ID" value="ENSCATG00000042796.1"/>
</dbReference>
<evidence type="ECO:0000313" key="1">
    <source>
        <dbReference type="Ensembl" id="ENSCATP00000040394.1"/>
    </source>
</evidence>
<dbReference type="Proteomes" id="UP000233060">
    <property type="component" value="Unassembled WGS sequence"/>
</dbReference>
<protein>
    <submittedName>
        <fullName evidence="1">Uncharacterized protein</fullName>
    </submittedName>
</protein>
<sequence>SRPSLAAHAEAAAVSWLLHAGTWRPQLWLTAFGPQGGAGVGRSWMWFPPASPKSTLALRERPVRHG</sequence>
<dbReference type="AlphaFoldDB" id="A0A2K5NS82"/>
<dbReference type="OMA" id="GRSWMWF"/>